<evidence type="ECO:0000313" key="2">
    <source>
        <dbReference type="Ensembl" id="ENSONIP00000055049.1"/>
    </source>
</evidence>
<dbReference type="SUPFAM" id="SSF56219">
    <property type="entry name" value="DNase I-like"/>
    <property type="match status" value="1"/>
</dbReference>
<keyword evidence="3" id="KW-1185">Reference proteome</keyword>
<protein>
    <recommendedName>
        <fullName evidence="4">Endonuclease/exonuclease/phosphatase domain-containing protein</fullName>
    </recommendedName>
</protein>
<sequence length="121" mass="13947">MNQVILFLSLTPSLWALLMGVSYIPDRQTDVSSAKDIIPGRLILVDCHYGGQKFRLINVCTAPERTKKMQLLKKMRHLLECGFNTVLCGDFNMVTEENDRIASTTFKESREEFIYLLKFQL</sequence>
<evidence type="ECO:0000313" key="3">
    <source>
        <dbReference type="Proteomes" id="UP000005207"/>
    </source>
</evidence>
<dbReference type="InParanoid" id="A0A669D7Z6"/>
<dbReference type="GeneTree" id="ENSGT00990000203914"/>
<feature type="signal peptide" evidence="1">
    <location>
        <begin position="1"/>
        <end position="16"/>
    </location>
</feature>
<dbReference type="AlphaFoldDB" id="A0A669D7Z6"/>
<dbReference type="Gene3D" id="3.60.10.10">
    <property type="entry name" value="Endonuclease/exonuclease/phosphatase"/>
    <property type="match status" value="1"/>
</dbReference>
<reference evidence="2" key="2">
    <citation type="submission" date="2025-08" db="UniProtKB">
        <authorList>
            <consortium name="Ensembl"/>
        </authorList>
    </citation>
    <scope>IDENTIFICATION</scope>
</reference>
<evidence type="ECO:0000256" key="1">
    <source>
        <dbReference type="SAM" id="SignalP"/>
    </source>
</evidence>
<dbReference type="OMA" id="INVCTAP"/>
<proteinExistence type="predicted"/>
<name>A0A669D7Z6_ORENI</name>
<dbReference type="Proteomes" id="UP000005207">
    <property type="component" value="Linkage group LG3"/>
</dbReference>
<organism evidence="2 3">
    <name type="scientific">Oreochromis niloticus</name>
    <name type="common">Nile tilapia</name>
    <name type="synonym">Tilapia nilotica</name>
    <dbReference type="NCBI Taxonomy" id="8128"/>
    <lineage>
        <taxon>Eukaryota</taxon>
        <taxon>Metazoa</taxon>
        <taxon>Chordata</taxon>
        <taxon>Craniata</taxon>
        <taxon>Vertebrata</taxon>
        <taxon>Euteleostomi</taxon>
        <taxon>Actinopterygii</taxon>
        <taxon>Neopterygii</taxon>
        <taxon>Teleostei</taxon>
        <taxon>Neoteleostei</taxon>
        <taxon>Acanthomorphata</taxon>
        <taxon>Ovalentaria</taxon>
        <taxon>Cichlomorphae</taxon>
        <taxon>Cichliformes</taxon>
        <taxon>Cichlidae</taxon>
        <taxon>African cichlids</taxon>
        <taxon>Pseudocrenilabrinae</taxon>
        <taxon>Oreochromini</taxon>
        <taxon>Oreochromis</taxon>
    </lineage>
</organism>
<reference evidence="2" key="3">
    <citation type="submission" date="2025-09" db="UniProtKB">
        <authorList>
            <consortium name="Ensembl"/>
        </authorList>
    </citation>
    <scope>IDENTIFICATION</scope>
</reference>
<dbReference type="InterPro" id="IPR036691">
    <property type="entry name" value="Endo/exonu/phosph_ase_sf"/>
</dbReference>
<keyword evidence="1" id="KW-0732">Signal</keyword>
<reference evidence="3" key="1">
    <citation type="submission" date="2012-01" db="EMBL/GenBank/DDBJ databases">
        <title>The Genome Sequence of Oreochromis niloticus (Nile Tilapia).</title>
        <authorList>
            <consortium name="Broad Institute Genome Assembly Team"/>
            <consortium name="Broad Institute Sequencing Platform"/>
            <person name="Di Palma F."/>
            <person name="Johnson J."/>
            <person name="Lander E.S."/>
            <person name="Lindblad-Toh K."/>
        </authorList>
    </citation>
    <scope>NUCLEOTIDE SEQUENCE [LARGE SCALE GENOMIC DNA]</scope>
</reference>
<feature type="chain" id="PRO_5025423855" description="Endonuclease/exonuclease/phosphatase domain-containing protein" evidence="1">
    <location>
        <begin position="17"/>
        <end position="121"/>
    </location>
</feature>
<accession>A0A669D7Z6</accession>
<evidence type="ECO:0008006" key="4">
    <source>
        <dbReference type="Google" id="ProtNLM"/>
    </source>
</evidence>
<dbReference type="Ensembl" id="ENSONIT00000058062.1">
    <property type="protein sequence ID" value="ENSONIP00000055049.1"/>
    <property type="gene ID" value="ENSONIG00000030235.1"/>
</dbReference>